<gene>
    <name evidence="3" type="ORF">EVG20_g7145</name>
</gene>
<keyword evidence="2" id="KW-0732">Signal</keyword>
<dbReference type="STRING" id="205917.A0A4Y9YF53"/>
<evidence type="ECO:0000256" key="2">
    <source>
        <dbReference type="SAM" id="SignalP"/>
    </source>
</evidence>
<evidence type="ECO:0000313" key="3">
    <source>
        <dbReference type="EMBL" id="TFY61184.1"/>
    </source>
</evidence>
<feature type="non-terminal residue" evidence="3">
    <location>
        <position position="194"/>
    </location>
</feature>
<feature type="compositionally biased region" description="Basic residues" evidence="1">
    <location>
        <begin position="77"/>
        <end position="90"/>
    </location>
</feature>
<dbReference type="AlphaFoldDB" id="A0A4Y9YF53"/>
<dbReference type="OrthoDB" id="2529286at2759"/>
<feature type="region of interest" description="Disordered" evidence="1">
    <location>
        <begin position="62"/>
        <end position="92"/>
    </location>
</feature>
<comment type="caution">
    <text evidence="3">The sequence shown here is derived from an EMBL/GenBank/DDBJ whole genome shotgun (WGS) entry which is preliminary data.</text>
</comment>
<sequence>MRHRPHQLAALQVFLLYTQLAALKPEDGVTGHPFRGLGFLDSRQDSLTVRLHVKPAPVQVLETDLQDTNKPSTKLSGRSKGRSTKAKGKAKHNDETRVIEIELAQDATALRSRSGDTGSVLWKASMDFAQLVLQEYYFPHPDIDSLFYPTALRNAHILELGSVCFPAFLLHRTANRHSYHSPSSAGTGLLSLVL</sequence>
<dbReference type="InterPro" id="IPR029063">
    <property type="entry name" value="SAM-dependent_MTases_sf"/>
</dbReference>
<organism evidence="3 4">
    <name type="scientific">Dentipellis fragilis</name>
    <dbReference type="NCBI Taxonomy" id="205917"/>
    <lineage>
        <taxon>Eukaryota</taxon>
        <taxon>Fungi</taxon>
        <taxon>Dikarya</taxon>
        <taxon>Basidiomycota</taxon>
        <taxon>Agaricomycotina</taxon>
        <taxon>Agaricomycetes</taxon>
        <taxon>Russulales</taxon>
        <taxon>Hericiaceae</taxon>
        <taxon>Dentipellis</taxon>
    </lineage>
</organism>
<accession>A0A4Y9YF53</accession>
<keyword evidence="4" id="KW-1185">Reference proteome</keyword>
<proteinExistence type="predicted"/>
<dbReference type="Proteomes" id="UP000298327">
    <property type="component" value="Unassembled WGS sequence"/>
</dbReference>
<feature type="signal peptide" evidence="2">
    <location>
        <begin position="1"/>
        <end position="23"/>
    </location>
</feature>
<reference evidence="3 4" key="1">
    <citation type="submission" date="2019-02" db="EMBL/GenBank/DDBJ databases">
        <title>Genome sequencing of the rare red list fungi Dentipellis fragilis.</title>
        <authorList>
            <person name="Buettner E."/>
            <person name="Kellner H."/>
        </authorList>
    </citation>
    <scope>NUCLEOTIDE SEQUENCE [LARGE SCALE GENOMIC DNA]</scope>
    <source>
        <strain evidence="3 4">DSM 105465</strain>
    </source>
</reference>
<evidence type="ECO:0000256" key="1">
    <source>
        <dbReference type="SAM" id="MobiDB-lite"/>
    </source>
</evidence>
<dbReference type="Gene3D" id="3.40.50.150">
    <property type="entry name" value="Vaccinia Virus protein VP39"/>
    <property type="match status" value="1"/>
</dbReference>
<feature type="chain" id="PRO_5021252120" evidence="2">
    <location>
        <begin position="24"/>
        <end position="194"/>
    </location>
</feature>
<feature type="compositionally biased region" description="Polar residues" evidence="1">
    <location>
        <begin position="66"/>
        <end position="76"/>
    </location>
</feature>
<name>A0A4Y9YF53_9AGAM</name>
<evidence type="ECO:0000313" key="4">
    <source>
        <dbReference type="Proteomes" id="UP000298327"/>
    </source>
</evidence>
<dbReference type="EMBL" id="SEOQ01000522">
    <property type="protein sequence ID" value="TFY61184.1"/>
    <property type="molecule type" value="Genomic_DNA"/>
</dbReference>
<protein>
    <submittedName>
        <fullName evidence="3">Uncharacterized protein</fullName>
    </submittedName>
</protein>